<protein>
    <submittedName>
        <fullName evidence="1">Acyltransferase</fullName>
    </submittedName>
</protein>
<name>A0A5M5C6A4_BACOV</name>
<dbReference type="GO" id="GO:0016746">
    <property type="term" value="F:acyltransferase activity"/>
    <property type="evidence" value="ECO:0007669"/>
    <property type="project" value="UniProtKB-KW"/>
</dbReference>
<dbReference type="InterPro" id="IPR011004">
    <property type="entry name" value="Trimer_LpxA-like_sf"/>
</dbReference>
<dbReference type="InterPro" id="IPR001451">
    <property type="entry name" value="Hexapep"/>
</dbReference>
<dbReference type="Pfam" id="PF00132">
    <property type="entry name" value="Hexapep"/>
    <property type="match status" value="1"/>
</dbReference>
<organism evidence="1 2">
    <name type="scientific">Bacteroides ovatus</name>
    <dbReference type="NCBI Taxonomy" id="28116"/>
    <lineage>
        <taxon>Bacteria</taxon>
        <taxon>Pseudomonadati</taxon>
        <taxon>Bacteroidota</taxon>
        <taxon>Bacteroidia</taxon>
        <taxon>Bacteroidales</taxon>
        <taxon>Bacteroidaceae</taxon>
        <taxon>Bacteroides</taxon>
    </lineage>
</organism>
<sequence>MRQVFCLALYYGFAQYLPKSNTFGNMGGSIRYLLCRQIFKKCGKHVNIERKAHFASGVDIEIGDYSGIGINAQIPNGTIIGDYVMMGPNCFIMDVNHRTSDVTKPMALQGMVEKKITKIGNDVWIGREVHMTSGRTIADGTIVAMASVLTKDFPPYSVVGGNPARLIKSRK</sequence>
<gene>
    <name evidence="1" type="ORF">F3D71_06795</name>
</gene>
<proteinExistence type="predicted"/>
<dbReference type="Proteomes" id="UP000323717">
    <property type="component" value="Unassembled WGS sequence"/>
</dbReference>
<dbReference type="PANTHER" id="PTHR23416">
    <property type="entry name" value="SIALIC ACID SYNTHASE-RELATED"/>
    <property type="match status" value="1"/>
</dbReference>
<dbReference type="SUPFAM" id="SSF51161">
    <property type="entry name" value="Trimeric LpxA-like enzymes"/>
    <property type="match status" value="1"/>
</dbReference>
<keyword evidence="1" id="KW-0808">Transferase</keyword>
<accession>A0A5M5C6A4</accession>
<dbReference type="Gene3D" id="2.160.10.10">
    <property type="entry name" value="Hexapeptide repeat proteins"/>
    <property type="match status" value="1"/>
</dbReference>
<keyword evidence="1" id="KW-0012">Acyltransferase</keyword>
<evidence type="ECO:0000313" key="2">
    <source>
        <dbReference type="Proteomes" id="UP000323717"/>
    </source>
</evidence>
<dbReference type="EMBL" id="VWLE01000062">
    <property type="protein sequence ID" value="KAA3953182.1"/>
    <property type="molecule type" value="Genomic_DNA"/>
</dbReference>
<dbReference type="InterPro" id="IPR051159">
    <property type="entry name" value="Hexapeptide_acetyltransf"/>
</dbReference>
<comment type="caution">
    <text evidence="1">The sequence shown here is derived from an EMBL/GenBank/DDBJ whole genome shotgun (WGS) entry which is preliminary data.</text>
</comment>
<evidence type="ECO:0000313" key="1">
    <source>
        <dbReference type="EMBL" id="KAA3953182.1"/>
    </source>
</evidence>
<dbReference type="AlphaFoldDB" id="A0A5M5C6A4"/>
<reference evidence="1 2" key="1">
    <citation type="journal article" date="2019" name="Nat. Med.">
        <title>A library of human gut bacterial isolates paired with longitudinal multiomics data enables mechanistic microbiome research.</title>
        <authorList>
            <person name="Poyet M."/>
            <person name="Groussin M."/>
            <person name="Gibbons S.M."/>
            <person name="Avila-Pacheco J."/>
            <person name="Jiang X."/>
            <person name="Kearney S.M."/>
            <person name="Perrotta A.R."/>
            <person name="Berdy B."/>
            <person name="Zhao S."/>
            <person name="Lieberman T.D."/>
            <person name="Swanson P.K."/>
            <person name="Smith M."/>
            <person name="Roesemann S."/>
            <person name="Alexander J.E."/>
            <person name="Rich S.A."/>
            <person name="Livny J."/>
            <person name="Vlamakis H."/>
            <person name="Clish C."/>
            <person name="Bullock K."/>
            <person name="Deik A."/>
            <person name="Scott J."/>
            <person name="Pierce K.A."/>
            <person name="Xavier R.J."/>
            <person name="Alm E.J."/>
        </authorList>
    </citation>
    <scope>NUCLEOTIDE SEQUENCE [LARGE SCALE GENOMIC DNA]</scope>
    <source>
        <strain evidence="1 2">BIOML-A163</strain>
    </source>
</reference>